<comment type="caution">
    <text evidence="8">The sequence shown here is derived from an EMBL/GenBank/DDBJ whole genome shotgun (WGS) entry which is preliminary data.</text>
</comment>
<dbReference type="GO" id="GO:0003676">
    <property type="term" value="F:nucleic acid binding"/>
    <property type="evidence" value="ECO:0007669"/>
    <property type="project" value="InterPro"/>
</dbReference>
<keyword evidence="2" id="KW-0698">rRNA processing</keyword>
<dbReference type="InterPro" id="IPR029063">
    <property type="entry name" value="SAM-dependent_MTases_sf"/>
</dbReference>
<dbReference type="Pfam" id="PF05175">
    <property type="entry name" value="MTS"/>
    <property type="match status" value="1"/>
</dbReference>
<evidence type="ECO:0000313" key="8">
    <source>
        <dbReference type="EMBL" id="MDS0246542.1"/>
    </source>
</evidence>
<accession>A0AAJ2HFF9</accession>
<reference evidence="8 9" key="1">
    <citation type="submission" date="2021-06" db="EMBL/GenBank/DDBJ databases">
        <title>Genome-based taxonomic framework of Microbacterium strains isolated from marine environment, the description of four new species and reclassification of four preexisting species.</title>
        <authorList>
            <person name="Lee S.D."/>
            <person name="Kim S.-M."/>
            <person name="Byeon Y.-S."/>
            <person name="Yang H.L."/>
            <person name="Kim I.S."/>
        </authorList>
    </citation>
    <scope>NUCLEOTIDE SEQUENCE [LARGE SCALE GENOMIC DNA]</scope>
    <source>
        <strain evidence="8 9">KACC 20514</strain>
    </source>
</reference>
<dbReference type="EMBL" id="JAHWXH010000003">
    <property type="protein sequence ID" value="MDS0246542.1"/>
    <property type="molecule type" value="Genomic_DNA"/>
</dbReference>
<sequence length="414" mass="43672">MRSLRRRRGRGTGSGARGTRVSFTRVPVQPTSAACAHRSAHYRGAVTFSFDALRRSPDVEGPGLVAVDAADRLILDESADARAGAHPERIVVIGDTHGALTLGAADAGARGIRVHQDALSGERALERNAEGVGLVGTFTRMPLSPELVRDAEVVLLRLPRSLDALADQAGLIAHYAAPGVRVFAGGRLKHMSRSMNEVLGRRFGVVEASLARQKSRVLRASAPREGADPVPARAEIDGLVVCAFGGAFAGATIDIGTRLLLAHLPEQMPNHGVVIDFACGTGVVAAELARRHPELSVIATDQSAVAVASARATAEANGVSARVHVVRDDLLSAQPDGSAEMIALNPPFHSDAAVTSTLAPRFFREAGRVLRPGGELWTVWNSPLNYRGALERAVGPTRQVARNAKFTVTVSVAR</sequence>
<evidence type="ECO:0000256" key="3">
    <source>
        <dbReference type="ARBA" id="ARBA00022603"/>
    </source>
</evidence>
<dbReference type="Gene3D" id="3.40.50.150">
    <property type="entry name" value="Vaccinia Virus protein VP39"/>
    <property type="match status" value="2"/>
</dbReference>
<feature type="domain" description="Methyltransferase small" evidence="6">
    <location>
        <begin position="241"/>
        <end position="409"/>
    </location>
</feature>
<dbReference type="InterPro" id="IPR058679">
    <property type="entry name" value="RlmG_N"/>
</dbReference>
<evidence type="ECO:0000256" key="4">
    <source>
        <dbReference type="ARBA" id="ARBA00022679"/>
    </source>
</evidence>
<keyword evidence="3 8" id="KW-0489">Methyltransferase</keyword>
<dbReference type="InterPro" id="IPR046977">
    <property type="entry name" value="RsmC/RlmG"/>
</dbReference>
<feature type="compositionally biased region" description="Basic residues" evidence="5">
    <location>
        <begin position="1"/>
        <end position="10"/>
    </location>
</feature>
<feature type="region of interest" description="Disordered" evidence="5">
    <location>
        <begin position="1"/>
        <end position="22"/>
    </location>
</feature>
<dbReference type="Proteomes" id="UP001183582">
    <property type="component" value="Unassembled WGS sequence"/>
</dbReference>
<dbReference type="PANTHER" id="PTHR47816:SF5">
    <property type="entry name" value="RIBOSOMAL RNA LARGE SUBUNIT METHYLTRANSFERASE G"/>
    <property type="match status" value="1"/>
</dbReference>
<gene>
    <name evidence="8" type="ORF">KZC50_13140</name>
</gene>
<protein>
    <submittedName>
        <fullName evidence="8">Methyltransferase</fullName>
    </submittedName>
</protein>
<dbReference type="Pfam" id="PF26049">
    <property type="entry name" value="RLMG_N"/>
    <property type="match status" value="1"/>
</dbReference>
<dbReference type="GO" id="GO:0032259">
    <property type="term" value="P:methylation"/>
    <property type="evidence" value="ECO:0007669"/>
    <property type="project" value="UniProtKB-KW"/>
</dbReference>
<dbReference type="PANTHER" id="PTHR47816">
    <property type="entry name" value="RIBOSOMAL RNA SMALL SUBUNIT METHYLTRANSFERASE C"/>
    <property type="match status" value="1"/>
</dbReference>
<proteinExistence type="predicted"/>
<dbReference type="InterPro" id="IPR007848">
    <property type="entry name" value="Small_mtfrase_dom"/>
</dbReference>
<keyword evidence="1" id="KW-0963">Cytoplasm</keyword>
<evidence type="ECO:0000259" key="6">
    <source>
        <dbReference type="Pfam" id="PF05175"/>
    </source>
</evidence>
<evidence type="ECO:0000313" key="9">
    <source>
        <dbReference type="Proteomes" id="UP001183582"/>
    </source>
</evidence>
<evidence type="ECO:0000256" key="5">
    <source>
        <dbReference type="SAM" id="MobiDB-lite"/>
    </source>
</evidence>
<dbReference type="CDD" id="cd02440">
    <property type="entry name" value="AdoMet_MTases"/>
    <property type="match status" value="1"/>
</dbReference>
<dbReference type="AlphaFoldDB" id="A0AAJ2HFF9"/>
<dbReference type="GO" id="GO:0008170">
    <property type="term" value="F:N-methyltransferase activity"/>
    <property type="evidence" value="ECO:0007669"/>
    <property type="project" value="UniProtKB-ARBA"/>
</dbReference>
<evidence type="ECO:0000259" key="7">
    <source>
        <dbReference type="Pfam" id="PF26049"/>
    </source>
</evidence>
<organism evidence="8 9">
    <name type="scientific">Microbacterium aurantiacum</name>
    <dbReference type="NCBI Taxonomy" id="162393"/>
    <lineage>
        <taxon>Bacteria</taxon>
        <taxon>Bacillati</taxon>
        <taxon>Actinomycetota</taxon>
        <taxon>Actinomycetes</taxon>
        <taxon>Micrococcales</taxon>
        <taxon>Microbacteriaceae</taxon>
        <taxon>Microbacterium</taxon>
    </lineage>
</organism>
<dbReference type="SUPFAM" id="SSF53335">
    <property type="entry name" value="S-adenosyl-L-methionine-dependent methyltransferases"/>
    <property type="match status" value="1"/>
</dbReference>
<keyword evidence="4" id="KW-0808">Transferase</keyword>
<dbReference type="PROSITE" id="PS00092">
    <property type="entry name" value="N6_MTASE"/>
    <property type="match status" value="1"/>
</dbReference>
<name>A0AAJ2HFF9_9MICO</name>
<feature type="domain" description="RlmG N-terminal" evidence="7">
    <location>
        <begin position="52"/>
        <end position="221"/>
    </location>
</feature>
<dbReference type="InterPro" id="IPR002052">
    <property type="entry name" value="DNA_methylase_N6_adenine_CS"/>
</dbReference>
<dbReference type="GO" id="GO:0008757">
    <property type="term" value="F:S-adenosylmethionine-dependent methyltransferase activity"/>
    <property type="evidence" value="ECO:0007669"/>
    <property type="project" value="InterPro"/>
</dbReference>
<evidence type="ECO:0000256" key="2">
    <source>
        <dbReference type="ARBA" id="ARBA00022552"/>
    </source>
</evidence>
<dbReference type="GO" id="GO:0006364">
    <property type="term" value="P:rRNA processing"/>
    <property type="evidence" value="ECO:0007669"/>
    <property type="project" value="UniProtKB-KW"/>
</dbReference>
<evidence type="ECO:0000256" key="1">
    <source>
        <dbReference type="ARBA" id="ARBA00022490"/>
    </source>
</evidence>